<dbReference type="NCBIfam" id="TIGR01599">
    <property type="entry name" value="PYST-A"/>
    <property type="match status" value="1"/>
</dbReference>
<dbReference type="EMBL" id="AABL01002136">
    <property type="protein sequence ID" value="EAA18554.1"/>
    <property type="molecule type" value="Genomic_DNA"/>
</dbReference>
<evidence type="ECO:0008006" key="5">
    <source>
        <dbReference type="Google" id="ProtNLM"/>
    </source>
</evidence>
<dbReference type="Proteomes" id="UP000008553">
    <property type="component" value="Unassembled WGS sequence"/>
</dbReference>
<feature type="chain" id="PRO_5004290386" description="Fam-a protein" evidence="2">
    <location>
        <begin position="22"/>
        <end position="315"/>
    </location>
</feature>
<gene>
    <name evidence="3" type="ORF">PY06355</name>
</gene>
<dbReference type="SUPFAM" id="SSF55961">
    <property type="entry name" value="Bet v1-like"/>
    <property type="match status" value="1"/>
</dbReference>
<dbReference type="AlphaFoldDB" id="Q7RAZ4"/>
<dbReference type="PaxDb" id="73239-Q7RAZ4"/>
<evidence type="ECO:0000256" key="1">
    <source>
        <dbReference type="SAM" id="MobiDB-lite"/>
    </source>
</evidence>
<comment type="caution">
    <text evidence="3">The sequence shown here is derived from an EMBL/GenBank/DDBJ whole genome shotgun (WGS) entry which is preliminary data.</text>
</comment>
<sequence>MNKFYIQIVFFLLIISLFVNNKTHETELDPEKYIIPKFKNDTKLKSKKDTNLKSKKDTNLKSKKDAKPKSKKDAKLKSPKRYLTSEEIYEKNKHLLHNDPKETLQAYAYMNKALNQLEYHATSKDGYKLYDFYCYYNIKFYKKKHQGHTLVKKVEYTVVNLNKYNELINMFWDPDSSDFLYEGSVKRKIVRVYNPNLVMIQQRSKSHRLGRQKYFYALAAKFKISENKTMIVMASANINDHNHKNVKSFRNTIVENANLFKANIDSEDDIRNGKLQKMFVNLNGYIVEKKRNRVYITYINSVNGIHILITYFNNC</sequence>
<keyword evidence="2" id="KW-0732">Signal</keyword>
<evidence type="ECO:0000313" key="3">
    <source>
        <dbReference type="EMBL" id="EAA18554.1"/>
    </source>
</evidence>
<proteinExistence type="predicted"/>
<dbReference type="InParanoid" id="Q7RAZ4"/>
<feature type="signal peptide" evidence="2">
    <location>
        <begin position="1"/>
        <end position="21"/>
    </location>
</feature>
<reference evidence="3 4" key="1">
    <citation type="journal article" date="2002" name="Nature">
        <title>Genome sequence and comparative analysis of the model rodent malaria parasite Plasmodium yoelii yoelii.</title>
        <authorList>
            <person name="Carlton J.M."/>
            <person name="Angiuoli S.V."/>
            <person name="Suh B.B."/>
            <person name="Kooij T.W."/>
            <person name="Pertea M."/>
            <person name="Silva J.C."/>
            <person name="Ermolaeva M.D."/>
            <person name="Allen J.E."/>
            <person name="Selengut J.D."/>
            <person name="Koo H.L."/>
            <person name="Peterson J.D."/>
            <person name="Pop M."/>
            <person name="Kosack D.S."/>
            <person name="Shumway M.F."/>
            <person name="Bidwell S.L."/>
            <person name="Shallom S.J."/>
            <person name="van Aken S.E."/>
            <person name="Riedmuller S.B."/>
            <person name="Feldblyum T.V."/>
            <person name="Cho J.K."/>
            <person name="Quackenbush J."/>
            <person name="Sedegah M."/>
            <person name="Shoaibi A."/>
            <person name="Cummings L.M."/>
            <person name="Florens L."/>
            <person name="Yates J.R."/>
            <person name="Raine J.D."/>
            <person name="Sinden R.E."/>
            <person name="Harris M.A."/>
            <person name="Cunningham D.A."/>
            <person name="Preiser P.R."/>
            <person name="Bergman L.W."/>
            <person name="Vaidya A.B."/>
            <person name="van Lin L.H."/>
            <person name="Janse C.J."/>
            <person name="Waters A.P."/>
            <person name="Smith H.O."/>
            <person name="White O.R."/>
            <person name="Salzberg S.L."/>
            <person name="Venter J.C."/>
            <person name="Fraser C.M."/>
            <person name="Hoffman S.L."/>
            <person name="Gardner M.J."/>
            <person name="Carucci D.J."/>
        </authorList>
    </citation>
    <scope>NUCLEOTIDE SEQUENCE [LARGE SCALE GENOMIC DNA]</scope>
    <source>
        <strain evidence="3 4">17XNL</strain>
    </source>
</reference>
<dbReference type="InterPro" id="IPR006486">
    <property type="entry name" value="PYST_A"/>
</dbReference>
<protein>
    <recommendedName>
        <fullName evidence="5">Fam-a protein</fullName>
    </recommendedName>
</protein>
<organism evidence="3 4">
    <name type="scientific">Plasmodium yoelii yoelii</name>
    <dbReference type="NCBI Taxonomy" id="73239"/>
    <lineage>
        <taxon>Eukaryota</taxon>
        <taxon>Sar</taxon>
        <taxon>Alveolata</taxon>
        <taxon>Apicomplexa</taxon>
        <taxon>Aconoidasida</taxon>
        <taxon>Haemosporida</taxon>
        <taxon>Plasmodiidae</taxon>
        <taxon>Plasmodium</taxon>
        <taxon>Plasmodium (Vinckeia)</taxon>
    </lineage>
</organism>
<evidence type="ECO:0000256" key="2">
    <source>
        <dbReference type="SAM" id="SignalP"/>
    </source>
</evidence>
<keyword evidence="4" id="KW-1185">Reference proteome</keyword>
<evidence type="ECO:0000313" key="4">
    <source>
        <dbReference type="Proteomes" id="UP000008553"/>
    </source>
</evidence>
<name>Q7RAZ4_PLAYO</name>
<feature type="region of interest" description="Disordered" evidence="1">
    <location>
        <begin position="46"/>
        <end position="79"/>
    </location>
</feature>
<feature type="compositionally biased region" description="Basic and acidic residues" evidence="1">
    <location>
        <begin position="46"/>
        <end position="76"/>
    </location>
</feature>
<accession>Q7RAZ4</accession>
<dbReference type="KEGG" id="pyo:PY17X_0222901"/>